<evidence type="ECO:0000313" key="11">
    <source>
        <dbReference type="Proteomes" id="UP000245444"/>
    </source>
</evidence>
<dbReference type="PANTHER" id="PTHR45663:SF11">
    <property type="entry name" value="GEO12009P1"/>
    <property type="match status" value="1"/>
</dbReference>
<evidence type="ECO:0000313" key="10">
    <source>
        <dbReference type="EMBL" id="AWN46798.1"/>
    </source>
</evidence>
<dbReference type="FunFam" id="3.40.30.10:FF:000001">
    <property type="entry name" value="Thioredoxin"/>
    <property type="match status" value="1"/>
</dbReference>
<evidence type="ECO:0000256" key="6">
    <source>
        <dbReference type="NCBIfam" id="TIGR01068"/>
    </source>
</evidence>
<dbReference type="GO" id="GO:0005829">
    <property type="term" value="C:cytosol"/>
    <property type="evidence" value="ECO:0007669"/>
    <property type="project" value="TreeGrafter"/>
</dbReference>
<keyword evidence="4 8" id="KW-1015">Disulfide bond</keyword>
<dbReference type="NCBIfam" id="TIGR01068">
    <property type="entry name" value="thioredoxin"/>
    <property type="match status" value="1"/>
</dbReference>
<evidence type="ECO:0000256" key="3">
    <source>
        <dbReference type="ARBA" id="ARBA00022982"/>
    </source>
</evidence>
<evidence type="ECO:0000259" key="9">
    <source>
        <dbReference type="PROSITE" id="PS51352"/>
    </source>
</evidence>
<evidence type="ECO:0000256" key="2">
    <source>
        <dbReference type="ARBA" id="ARBA00022448"/>
    </source>
</evidence>
<feature type="disulfide bond" description="Redox-active" evidence="8">
    <location>
        <begin position="31"/>
        <end position="34"/>
    </location>
</feature>
<evidence type="ECO:0000256" key="8">
    <source>
        <dbReference type="PIRSR" id="PIRSR000077-4"/>
    </source>
</evidence>
<comment type="similarity">
    <text evidence="1 7">Belongs to the thioredoxin family.</text>
</comment>
<dbReference type="RefSeq" id="WP_109959136.1">
    <property type="nucleotide sequence ID" value="NZ_CP029553.1"/>
</dbReference>
<dbReference type="Proteomes" id="UP000245444">
    <property type="component" value="Chromosome"/>
</dbReference>
<dbReference type="EMBL" id="CP029553">
    <property type="protein sequence ID" value="AWN46798.1"/>
    <property type="molecule type" value="Genomic_DNA"/>
</dbReference>
<feature type="domain" description="Thioredoxin" evidence="9">
    <location>
        <begin position="1"/>
        <end position="106"/>
    </location>
</feature>
<name>A0A2U8WMJ5_9HYPH</name>
<dbReference type="GO" id="GO:0045454">
    <property type="term" value="P:cell redox homeostasis"/>
    <property type="evidence" value="ECO:0007669"/>
    <property type="project" value="TreeGrafter"/>
</dbReference>
<dbReference type="Gene3D" id="3.40.30.10">
    <property type="entry name" value="Glutaredoxin"/>
    <property type="match status" value="1"/>
</dbReference>
<evidence type="ECO:0000256" key="7">
    <source>
        <dbReference type="PIRNR" id="PIRNR000077"/>
    </source>
</evidence>
<dbReference type="PIRSF" id="PIRSF000077">
    <property type="entry name" value="Thioredoxin"/>
    <property type="match status" value="1"/>
</dbReference>
<keyword evidence="5 8" id="KW-0676">Redox-active center</keyword>
<keyword evidence="2" id="KW-0813">Transport</keyword>
<dbReference type="AlphaFoldDB" id="A0A2U8WMJ5"/>
<evidence type="ECO:0000256" key="1">
    <source>
        <dbReference type="ARBA" id="ARBA00008987"/>
    </source>
</evidence>
<dbReference type="OrthoDB" id="9790390at2"/>
<organism evidence="10 11">
    <name type="scientific">Methylobacterium terrae</name>
    <dbReference type="NCBI Taxonomy" id="2202827"/>
    <lineage>
        <taxon>Bacteria</taxon>
        <taxon>Pseudomonadati</taxon>
        <taxon>Pseudomonadota</taxon>
        <taxon>Alphaproteobacteria</taxon>
        <taxon>Hyphomicrobiales</taxon>
        <taxon>Methylobacteriaceae</taxon>
        <taxon>Methylobacterium</taxon>
    </lineage>
</organism>
<evidence type="ECO:0000256" key="5">
    <source>
        <dbReference type="ARBA" id="ARBA00023284"/>
    </source>
</evidence>
<dbReference type="PRINTS" id="PR00421">
    <property type="entry name" value="THIOREDOXIN"/>
</dbReference>
<dbReference type="PANTHER" id="PTHR45663">
    <property type="entry name" value="GEO12009P1"/>
    <property type="match status" value="1"/>
</dbReference>
<dbReference type="SUPFAM" id="SSF52833">
    <property type="entry name" value="Thioredoxin-like"/>
    <property type="match status" value="1"/>
</dbReference>
<dbReference type="CDD" id="cd02947">
    <property type="entry name" value="TRX_family"/>
    <property type="match status" value="1"/>
</dbReference>
<dbReference type="InterPro" id="IPR005746">
    <property type="entry name" value="Thioredoxin"/>
</dbReference>
<keyword evidence="3" id="KW-0249">Electron transport</keyword>
<dbReference type="InterPro" id="IPR036249">
    <property type="entry name" value="Thioredoxin-like_sf"/>
</dbReference>
<sequence>MAIEAVTDDTFEQVVLRSAEPVVVEIWAPWCGPCRLIAPALEEAATEFQGRVRFVKLNIDENEGMPRTYGVQAMPTLLLFKNGNLVSNRVGAFPKTRMVSWIKDHV</sequence>
<dbReference type="InterPro" id="IPR013766">
    <property type="entry name" value="Thioredoxin_domain"/>
</dbReference>
<dbReference type="InterPro" id="IPR017937">
    <property type="entry name" value="Thioredoxin_CS"/>
</dbReference>
<keyword evidence="11" id="KW-1185">Reference proteome</keyword>
<gene>
    <name evidence="10" type="primary">trxA</name>
    <name evidence="10" type="ORF">DK419_11160</name>
</gene>
<dbReference type="PROSITE" id="PS00194">
    <property type="entry name" value="THIOREDOXIN_1"/>
    <property type="match status" value="1"/>
</dbReference>
<reference evidence="10 11" key="1">
    <citation type="submission" date="2018-05" db="EMBL/GenBank/DDBJ databases">
        <title>Complete Genome Sequence of Methylobacterium sp. 17Sr1-28.</title>
        <authorList>
            <person name="Srinivasan S."/>
        </authorList>
    </citation>
    <scope>NUCLEOTIDE SEQUENCE [LARGE SCALE GENOMIC DNA]</scope>
    <source>
        <strain evidence="10 11">17Sr1-28</strain>
    </source>
</reference>
<dbReference type="GO" id="GO:0015035">
    <property type="term" value="F:protein-disulfide reductase activity"/>
    <property type="evidence" value="ECO:0007669"/>
    <property type="project" value="UniProtKB-UniRule"/>
</dbReference>
<dbReference type="Pfam" id="PF00085">
    <property type="entry name" value="Thioredoxin"/>
    <property type="match status" value="1"/>
</dbReference>
<accession>A0A2U8WMJ5</accession>
<proteinExistence type="inferred from homology"/>
<dbReference type="PROSITE" id="PS51352">
    <property type="entry name" value="THIOREDOXIN_2"/>
    <property type="match status" value="1"/>
</dbReference>
<dbReference type="KEGG" id="mtea:DK419_11160"/>
<evidence type="ECO:0000256" key="4">
    <source>
        <dbReference type="ARBA" id="ARBA00023157"/>
    </source>
</evidence>
<protein>
    <recommendedName>
        <fullName evidence="6 7">Thioredoxin</fullName>
    </recommendedName>
</protein>